<organism evidence="1 2">
    <name type="scientific">Glossina austeni</name>
    <name type="common">Savannah tsetse fly</name>
    <dbReference type="NCBI Taxonomy" id="7395"/>
    <lineage>
        <taxon>Eukaryota</taxon>
        <taxon>Metazoa</taxon>
        <taxon>Ecdysozoa</taxon>
        <taxon>Arthropoda</taxon>
        <taxon>Hexapoda</taxon>
        <taxon>Insecta</taxon>
        <taxon>Pterygota</taxon>
        <taxon>Neoptera</taxon>
        <taxon>Endopterygota</taxon>
        <taxon>Diptera</taxon>
        <taxon>Brachycera</taxon>
        <taxon>Muscomorpha</taxon>
        <taxon>Hippoboscoidea</taxon>
        <taxon>Glossinidae</taxon>
        <taxon>Glossina</taxon>
    </lineage>
</organism>
<dbReference type="VEuPathDB" id="VectorBase:GAUT044214"/>
<keyword evidence="2" id="KW-1185">Reference proteome</keyword>
<reference evidence="1" key="1">
    <citation type="submission" date="2020-05" db="UniProtKB">
        <authorList>
            <consortium name="EnsemblMetazoa"/>
        </authorList>
    </citation>
    <scope>IDENTIFICATION</scope>
    <source>
        <strain evidence="1">TTRI</strain>
    </source>
</reference>
<dbReference type="EnsemblMetazoa" id="GAUT044214-RA">
    <property type="protein sequence ID" value="GAUT044214-PA"/>
    <property type="gene ID" value="GAUT044214"/>
</dbReference>
<evidence type="ECO:0000313" key="1">
    <source>
        <dbReference type="EnsemblMetazoa" id="GAUT044214-PA"/>
    </source>
</evidence>
<protein>
    <submittedName>
        <fullName evidence="1">Uncharacterized protein</fullName>
    </submittedName>
</protein>
<dbReference type="AlphaFoldDB" id="A0A1A9VQC2"/>
<name>A0A1A9VQC2_GLOAU</name>
<dbReference type="Proteomes" id="UP000078200">
    <property type="component" value="Unassembled WGS sequence"/>
</dbReference>
<evidence type="ECO:0000313" key="2">
    <source>
        <dbReference type="Proteomes" id="UP000078200"/>
    </source>
</evidence>
<sequence length="104" mass="12272">MNLSMNTFANRYMNRNANIAMNEIVNVTTMNMTMNMTRKYIHADITNMHMNTNLFKKMNMYFDMKISELYSKVRMISNEQKKRIVLFKSVKDKPTLITSTSTVP</sequence>
<accession>A0A1A9VQC2</accession>
<proteinExistence type="predicted"/>